<dbReference type="PaxDb" id="4113-PGSC0003DMT400089262"/>
<dbReference type="Gramene" id="PGSC0003DMT400089262">
    <property type="protein sequence ID" value="PGSC0003DMT400089262"/>
    <property type="gene ID" value="PGSC0003DMG400038833"/>
</dbReference>
<organism evidence="2 3">
    <name type="scientific">Solanum tuberosum</name>
    <name type="common">Potato</name>
    <dbReference type="NCBI Taxonomy" id="4113"/>
    <lineage>
        <taxon>Eukaryota</taxon>
        <taxon>Viridiplantae</taxon>
        <taxon>Streptophyta</taxon>
        <taxon>Embryophyta</taxon>
        <taxon>Tracheophyta</taxon>
        <taxon>Spermatophyta</taxon>
        <taxon>Magnoliopsida</taxon>
        <taxon>eudicotyledons</taxon>
        <taxon>Gunneridae</taxon>
        <taxon>Pentapetalae</taxon>
        <taxon>asterids</taxon>
        <taxon>lamiids</taxon>
        <taxon>Solanales</taxon>
        <taxon>Solanaceae</taxon>
        <taxon>Solanoideae</taxon>
        <taxon>Solaneae</taxon>
        <taxon>Solanum</taxon>
    </lineage>
</organism>
<feature type="compositionally biased region" description="Basic and acidic residues" evidence="1">
    <location>
        <begin position="237"/>
        <end position="248"/>
    </location>
</feature>
<evidence type="ECO:0008006" key="4">
    <source>
        <dbReference type="Google" id="ProtNLM"/>
    </source>
</evidence>
<evidence type="ECO:0000313" key="2">
    <source>
        <dbReference type="EnsemblPlants" id="PGSC0003DMT400089262"/>
    </source>
</evidence>
<feature type="region of interest" description="Disordered" evidence="1">
    <location>
        <begin position="222"/>
        <end position="248"/>
    </location>
</feature>
<evidence type="ECO:0000313" key="3">
    <source>
        <dbReference type="Proteomes" id="UP000011115"/>
    </source>
</evidence>
<reference evidence="3" key="1">
    <citation type="journal article" date="2011" name="Nature">
        <title>Genome sequence and analysis of the tuber crop potato.</title>
        <authorList>
            <consortium name="The Potato Genome Sequencing Consortium"/>
        </authorList>
    </citation>
    <scope>NUCLEOTIDE SEQUENCE [LARGE SCALE GENOMIC DNA]</scope>
    <source>
        <strain evidence="3">cv. DM1-3 516 R44</strain>
    </source>
</reference>
<sequence>MIGDSPKVLQSPFIHIPGILLHCHFRQTSLPFPVLITDLCRRAGVPRDITRDVEVTPFSSTDIRHIKAESTTEEVDRRRTAPTDTSLEVDVDALPAETPLHTPASEPSGIPDPPSASSQAPGVSSSAQPSSITQDMILKMGDVRATREKSILEIIDIAILIAVTPIKNTVDELIARVTACERRQGETPEVSSLKAEIAELKKDVAYLKATNFTALIDVQKDDAGHAESETETDEEQVAVHDKVLSESQ</sequence>
<feature type="region of interest" description="Disordered" evidence="1">
    <location>
        <begin position="64"/>
        <end position="133"/>
    </location>
</feature>
<dbReference type="HOGENOM" id="CLU_029307_2_3_1"/>
<feature type="compositionally biased region" description="Low complexity" evidence="1">
    <location>
        <begin position="115"/>
        <end position="131"/>
    </location>
</feature>
<keyword evidence="3" id="KW-1185">Reference proteome</keyword>
<dbReference type="AlphaFoldDB" id="M1DHT0"/>
<evidence type="ECO:0000256" key="1">
    <source>
        <dbReference type="SAM" id="MobiDB-lite"/>
    </source>
</evidence>
<name>M1DHT0_SOLTU</name>
<feature type="compositionally biased region" description="Basic and acidic residues" evidence="1">
    <location>
        <begin position="64"/>
        <end position="81"/>
    </location>
</feature>
<dbReference type="EnsemblPlants" id="PGSC0003DMT400089262">
    <property type="protein sequence ID" value="PGSC0003DMT400089262"/>
    <property type="gene ID" value="PGSC0003DMG400038833"/>
</dbReference>
<accession>M1DHT0</accession>
<protein>
    <recommendedName>
        <fullName evidence="4">Polyprotein protein</fullName>
    </recommendedName>
</protein>
<proteinExistence type="predicted"/>
<reference evidence="2" key="2">
    <citation type="submission" date="2015-06" db="UniProtKB">
        <authorList>
            <consortium name="EnsemblPlants"/>
        </authorList>
    </citation>
    <scope>IDENTIFICATION</scope>
    <source>
        <strain evidence="2">DM1-3 516 R44</strain>
    </source>
</reference>
<dbReference type="InParanoid" id="M1DHT0"/>
<dbReference type="Proteomes" id="UP000011115">
    <property type="component" value="Unassembled WGS sequence"/>
</dbReference>